<dbReference type="AlphaFoldDB" id="A0A8J4LQ68"/>
<dbReference type="InterPro" id="IPR052972">
    <property type="entry name" value="Sacsin_chaperone_reg"/>
</dbReference>
<proteinExistence type="predicted"/>
<protein>
    <submittedName>
        <fullName evidence="2">Uncharacterized protein</fullName>
    </submittedName>
</protein>
<evidence type="ECO:0000313" key="2">
    <source>
        <dbReference type="EMBL" id="GIM06465.1"/>
    </source>
</evidence>
<reference evidence="2" key="1">
    <citation type="journal article" date="2021" name="Proc. Natl. Acad. Sci. U.S.A.">
        <title>Three genomes in the algal genus Volvox reveal the fate of a haploid sex-determining region after a transition to homothallism.</title>
        <authorList>
            <person name="Yamamoto K."/>
            <person name="Hamaji T."/>
            <person name="Kawai-Toyooka H."/>
            <person name="Matsuzaki R."/>
            <person name="Takahashi F."/>
            <person name="Nishimura Y."/>
            <person name="Kawachi M."/>
            <person name="Noguchi H."/>
            <person name="Minakuchi Y."/>
            <person name="Umen J.G."/>
            <person name="Toyoda A."/>
            <person name="Nozaki H."/>
        </authorList>
    </citation>
    <scope>NUCLEOTIDE SEQUENCE</scope>
    <source>
        <strain evidence="2">NIES-3785</strain>
    </source>
</reference>
<dbReference type="GO" id="GO:0030544">
    <property type="term" value="F:Hsp70 protein binding"/>
    <property type="evidence" value="ECO:0007669"/>
    <property type="project" value="TreeGrafter"/>
</dbReference>
<evidence type="ECO:0000256" key="1">
    <source>
        <dbReference type="SAM" id="MobiDB-lite"/>
    </source>
</evidence>
<organism evidence="2 3">
    <name type="scientific">Volvox reticuliferus</name>
    <dbReference type="NCBI Taxonomy" id="1737510"/>
    <lineage>
        <taxon>Eukaryota</taxon>
        <taxon>Viridiplantae</taxon>
        <taxon>Chlorophyta</taxon>
        <taxon>core chlorophytes</taxon>
        <taxon>Chlorophyceae</taxon>
        <taxon>CS clade</taxon>
        <taxon>Chlamydomonadales</taxon>
        <taxon>Volvocaceae</taxon>
        <taxon>Volvox</taxon>
    </lineage>
</organism>
<accession>A0A8J4LQ68</accession>
<evidence type="ECO:0000313" key="3">
    <source>
        <dbReference type="Proteomes" id="UP000722791"/>
    </source>
</evidence>
<feature type="region of interest" description="Disordered" evidence="1">
    <location>
        <begin position="463"/>
        <end position="501"/>
    </location>
</feature>
<dbReference type="PANTHER" id="PTHR15600">
    <property type="entry name" value="SACSIN"/>
    <property type="match status" value="1"/>
</dbReference>
<feature type="compositionally biased region" description="Low complexity" evidence="1">
    <location>
        <begin position="478"/>
        <end position="487"/>
    </location>
</feature>
<feature type="non-terminal residue" evidence="2">
    <location>
        <position position="509"/>
    </location>
</feature>
<dbReference type="Proteomes" id="UP000722791">
    <property type="component" value="Unassembled WGS sequence"/>
</dbReference>
<dbReference type="EMBL" id="BNCQ01000021">
    <property type="protein sequence ID" value="GIM06465.1"/>
    <property type="molecule type" value="Genomic_DNA"/>
</dbReference>
<feature type="region of interest" description="Disordered" evidence="1">
    <location>
        <begin position="136"/>
        <end position="157"/>
    </location>
</feature>
<name>A0A8J4LQ68_9CHLO</name>
<feature type="non-terminal residue" evidence="2">
    <location>
        <position position="1"/>
    </location>
</feature>
<comment type="caution">
    <text evidence="2">The sequence shown here is derived from an EMBL/GenBank/DDBJ whole genome shotgun (WGS) entry which is preliminary data.</text>
</comment>
<sequence length="509" mass="53763">HEWPPDAAAPHLMFSCDVNNLSREVSWERGLFARVSGERASKLALGGGGGGGGDRNGRPLLPEVLSTYRLELRREWHRGDGAAAVRRPERRSYIISQMRGGGEVADLAEQLSKHFGAVVAWGAVAADVTTTTTTGAVAAGTDDGDPDGEAAEAAGPPEDGRAFCFLPLPIRTGLPVHVNGYFELSSNRRDIWYGEDMAGSGARRAHWNVQLLTRVIAPAYAAALTAAAAALGHGEAYDRLWPAADLAQPWQLLLEEFFRRVSDMSLCWSTVMSGHWVAPRSGVLRDQEVARSSPLAAALVEVAALPLLELPQGVGQLMLRHMTTKPRVCSPSLARQALLALPPPSAVVTATIAAAAKGPNSDVVLRTHAPALLDYCLIDLMTSITETSPSPAAALPSTQTSVTSTASSTLWLPQNPAAAAAAAATAPVPSATASHEVAQAAAQLAGLRLLPLLDGTTATFQATGGQGAKQRLQHSPMQHQQQQQQQQRNGPPTSFFLPSEEECTLLARA</sequence>
<dbReference type="PANTHER" id="PTHR15600:SF42">
    <property type="entry name" value="SACSIN"/>
    <property type="match status" value="1"/>
</dbReference>
<gene>
    <name evidence="2" type="ORF">Vretimale_10709</name>
</gene>